<dbReference type="STRING" id="47427.A0A2H3CUF4"/>
<feature type="transmembrane region" description="Helical" evidence="1">
    <location>
        <begin position="20"/>
        <end position="38"/>
    </location>
</feature>
<dbReference type="Proteomes" id="UP000217790">
    <property type="component" value="Unassembled WGS sequence"/>
</dbReference>
<keyword evidence="1" id="KW-0812">Transmembrane</keyword>
<evidence type="ECO:0000313" key="3">
    <source>
        <dbReference type="Proteomes" id="UP000217790"/>
    </source>
</evidence>
<reference evidence="3" key="1">
    <citation type="journal article" date="2017" name="Nat. Ecol. Evol.">
        <title>Genome expansion and lineage-specific genetic innovations in the forest pathogenic fungi Armillaria.</title>
        <authorList>
            <person name="Sipos G."/>
            <person name="Prasanna A.N."/>
            <person name="Walter M.C."/>
            <person name="O'Connor E."/>
            <person name="Balint B."/>
            <person name="Krizsan K."/>
            <person name="Kiss B."/>
            <person name="Hess J."/>
            <person name="Varga T."/>
            <person name="Slot J."/>
            <person name="Riley R."/>
            <person name="Boka B."/>
            <person name="Rigling D."/>
            <person name="Barry K."/>
            <person name="Lee J."/>
            <person name="Mihaltcheva S."/>
            <person name="LaButti K."/>
            <person name="Lipzen A."/>
            <person name="Waldron R."/>
            <person name="Moloney N.M."/>
            <person name="Sperisen C."/>
            <person name="Kredics L."/>
            <person name="Vagvoelgyi C."/>
            <person name="Patrignani A."/>
            <person name="Fitzpatrick D."/>
            <person name="Nagy I."/>
            <person name="Doyle S."/>
            <person name="Anderson J.B."/>
            <person name="Grigoriev I.V."/>
            <person name="Gueldener U."/>
            <person name="Muensterkoetter M."/>
            <person name="Nagy L.G."/>
        </authorList>
    </citation>
    <scope>NUCLEOTIDE SEQUENCE [LARGE SCALE GENOMIC DNA]</scope>
    <source>
        <strain evidence="3">Ar21-2</strain>
    </source>
</reference>
<organism evidence="2 3">
    <name type="scientific">Armillaria gallica</name>
    <name type="common">Bulbous honey fungus</name>
    <name type="synonym">Armillaria bulbosa</name>
    <dbReference type="NCBI Taxonomy" id="47427"/>
    <lineage>
        <taxon>Eukaryota</taxon>
        <taxon>Fungi</taxon>
        <taxon>Dikarya</taxon>
        <taxon>Basidiomycota</taxon>
        <taxon>Agaricomycotina</taxon>
        <taxon>Agaricomycetes</taxon>
        <taxon>Agaricomycetidae</taxon>
        <taxon>Agaricales</taxon>
        <taxon>Marasmiineae</taxon>
        <taxon>Physalacriaceae</taxon>
        <taxon>Armillaria</taxon>
    </lineage>
</organism>
<dbReference type="Gene3D" id="2.60.120.260">
    <property type="entry name" value="Galactose-binding domain-like"/>
    <property type="match status" value="1"/>
</dbReference>
<keyword evidence="1" id="KW-1133">Transmembrane helix</keyword>
<protein>
    <submittedName>
        <fullName evidence="2">Uncharacterized protein</fullName>
    </submittedName>
</protein>
<dbReference type="AlphaFoldDB" id="A0A2H3CUF4"/>
<sequence>MAALRALGHERALLIKATPLASRVLLMIWALWPVYTFYLNGKNIGARNGPWRNMQAFSMSDMNPTMKVLAINGMNLRANSRVYLVASMLIAYNDMSSEVYSTDESWKTLKVLPPAGFEQLCVDDSMWDDATVWGTESDITVPLA</sequence>
<dbReference type="OrthoDB" id="10036721at2759"/>
<gene>
    <name evidence="2" type="ORF">ARMGADRAFT_1092860</name>
</gene>
<evidence type="ECO:0000256" key="1">
    <source>
        <dbReference type="SAM" id="Phobius"/>
    </source>
</evidence>
<dbReference type="InParanoid" id="A0A2H3CUF4"/>
<accession>A0A2H3CUF4</accession>
<proteinExistence type="predicted"/>
<name>A0A2H3CUF4_ARMGA</name>
<evidence type="ECO:0000313" key="2">
    <source>
        <dbReference type="EMBL" id="PBK79743.1"/>
    </source>
</evidence>
<keyword evidence="1" id="KW-0472">Membrane</keyword>
<dbReference type="EMBL" id="KZ293762">
    <property type="protein sequence ID" value="PBK79743.1"/>
    <property type="molecule type" value="Genomic_DNA"/>
</dbReference>
<keyword evidence="3" id="KW-1185">Reference proteome</keyword>